<reference evidence="3 4" key="1">
    <citation type="journal article" date="2021" name="Sci. Rep.">
        <title>Genome sequencing of the multicellular alga Astrephomene provides insights into convergent evolution of germ-soma differentiation.</title>
        <authorList>
            <person name="Yamashita S."/>
            <person name="Yamamoto K."/>
            <person name="Matsuzaki R."/>
            <person name="Suzuki S."/>
            <person name="Yamaguchi H."/>
            <person name="Hirooka S."/>
            <person name="Minakuchi Y."/>
            <person name="Miyagishima S."/>
            <person name="Kawachi M."/>
            <person name="Toyoda A."/>
            <person name="Nozaki H."/>
        </authorList>
    </citation>
    <scope>NUCLEOTIDE SEQUENCE [LARGE SCALE GENOMIC DNA]</scope>
    <source>
        <strain evidence="3 4">NIES-4017</strain>
    </source>
</reference>
<accession>A0AAD3HQA6</accession>
<dbReference type="GO" id="GO:0032454">
    <property type="term" value="F:histone H3K9 demethylase activity"/>
    <property type="evidence" value="ECO:0007669"/>
    <property type="project" value="TreeGrafter"/>
</dbReference>
<dbReference type="PANTHER" id="PTHR10694:SF7">
    <property type="entry name" value="[HISTONE H3]-TRIMETHYL-L-LYSINE(9) DEMETHYLASE"/>
    <property type="match status" value="1"/>
</dbReference>
<sequence>MPSRECPVLYPTLEDLKKPFEAYIEKHEKKIAEAGIAKIVAPEGWTPRRQGYPDDLDFTIERPIRQHVTGSRGLFRGLYIEQKPMSLRHDFRPMALAPDNQPPPADTPADLERRYWRNVTLRPPLYGADVAGSLFDEDCKGWTLRQLDTVLSRVLREAGHTLPGVSEPYLYFGMWRSLFAWHTEDVDLYSVNYLHFGAPKQWYCIPPDSRRRFEGLIKGMLPDLFKTCPEFFRHKELIISPQLLDTFAIPYIRSVQRPREFVINYPGRRCGWEVGARGQCTAAWSRENK</sequence>
<dbReference type="SMART" id="SM00558">
    <property type="entry name" value="JmjC"/>
    <property type="match status" value="1"/>
</dbReference>
<keyword evidence="4" id="KW-1185">Reference proteome</keyword>
<evidence type="ECO:0000259" key="1">
    <source>
        <dbReference type="PROSITE" id="PS51183"/>
    </source>
</evidence>
<evidence type="ECO:0000259" key="2">
    <source>
        <dbReference type="PROSITE" id="PS51184"/>
    </source>
</evidence>
<dbReference type="PROSITE" id="PS51183">
    <property type="entry name" value="JMJN"/>
    <property type="match status" value="1"/>
</dbReference>
<name>A0AAD3HQA6_9CHLO</name>
<dbReference type="EMBL" id="BMAR01000027">
    <property type="protein sequence ID" value="GFR48996.1"/>
    <property type="molecule type" value="Genomic_DNA"/>
</dbReference>
<dbReference type="InterPro" id="IPR003349">
    <property type="entry name" value="JmjN"/>
</dbReference>
<dbReference type="PANTHER" id="PTHR10694">
    <property type="entry name" value="LYSINE-SPECIFIC DEMETHYLASE"/>
    <property type="match status" value="1"/>
</dbReference>
<dbReference type="Pfam" id="PF02375">
    <property type="entry name" value="JmjN"/>
    <property type="match status" value="1"/>
</dbReference>
<dbReference type="Proteomes" id="UP001054857">
    <property type="component" value="Unassembled WGS sequence"/>
</dbReference>
<dbReference type="SUPFAM" id="SSF51197">
    <property type="entry name" value="Clavaminate synthase-like"/>
    <property type="match status" value="1"/>
</dbReference>
<feature type="domain" description="JmjN" evidence="1">
    <location>
        <begin position="6"/>
        <end position="48"/>
    </location>
</feature>
<dbReference type="GO" id="GO:0010468">
    <property type="term" value="P:regulation of gene expression"/>
    <property type="evidence" value="ECO:0007669"/>
    <property type="project" value="TreeGrafter"/>
</dbReference>
<dbReference type="GO" id="GO:0005634">
    <property type="term" value="C:nucleus"/>
    <property type="evidence" value="ECO:0007669"/>
    <property type="project" value="TreeGrafter"/>
</dbReference>
<evidence type="ECO:0000313" key="4">
    <source>
        <dbReference type="Proteomes" id="UP001054857"/>
    </source>
</evidence>
<evidence type="ECO:0000313" key="3">
    <source>
        <dbReference type="EMBL" id="GFR48996.1"/>
    </source>
</evidence>
<dbReference type="SMART" id="SM00545">
    <property type="entry name" value="JmjN"/>
    <property type="match status" value="1"/>
</dbReference>
<protein>
    <submittedName>
        <fullName evidence="3">Uncharacterized protein</fullName>
    </submittedName>
</protein>
<proteinExistence type="predicted"/>
<dbReference type="GO" id="GO:0000785">
    <property type="term" value="C:chromatin"/>
    <property type="evidence" value="ECO:0007669"/>
    <property type="project" value="TreeGrafter"/>
</dbReference>
<organism evidence="3 4">
    <name type="scientific">Astrephomene gubernaculifera</name>
    <dbReference type="NCBI Taxonomy" id="47775"/>
    <lineage>
        <taxon>Eukaryota</taxon>
        <taxon>Viridiplantae</taxon>
        <taxon>Chlorophyta</taxon>
        <taxon>core chlorophytes</taxon>
        <taxon>Chlorophyceae</taxon>
        <taxon>CS clade</taxon>
        <taxon>Chlamydomonadales</taxon>
        <taxon>Astrephomenaceae</taxon>
        <taxon>Astrephomene</taxon>
    </lineage>
</organism>
<comment type="caution">
    <text evidence="3">The sequence shown here is derived from an EMBL/GenBank/DDBJ whole genome shotgun (WGS) entry which is preliminary data.</text>
</comment>
<gene>
    <name evidence="3" type="ORF">Agub_g11015</name>
</gene>
<feature type="domain" description="JmjC" evidence="2">
    <location>
        <begin position="111"/>
        <end position="289"/>
    </location>
</feature>
<dbReference type="Pfam" id="PF02373">
    <property type="entry name" value="JmjC"/>
    <property type="match status" value="1"/>
</dbReference>
<dbReference type="GO" id="GO:0051864">
    <property type="term" value="F:histone H3K36 demethylase activity"/>
    <property type="evidence" value="ECO:0007669"/>
    <property type="project" value="TreeGrafter"/>
</dbReference>
<dbReference type="Gene3D" id="2.60.120.650">
    <property type="entry name" value="Cupin"/>
    <property type="match status" value="1"/>
</dbReference>
<dbReference type="AlphaFoldDB" id="A0AAD3HQA6"/>
<dbReference type="InterPro" id="IPR003347">
    <property type="entry name" value="JmjC_dom"/>
</dbReference>
<dbReference type="PROSITE" id="PS51184">
    <property type="entry name" value="JMJC"/>
    <property type="match status" value="1"/>
</dbReference>